<organism evidence="1 2">
    <name type="scientific">Cryobacterium zhongshanensis</name>
    <dbReference type="NCBI Taxonomy" id="2928153"/>
    <lineage>
        <taxon>Bacteria</taxon>
        <taxon>Bacillati</taxon>
        <taxon>Actinomycetota</taxon>
        <taxon>Actinomycetes</taxon>
        <taxon>Micrococcales</taxon>
        <taxon>Microbacteriaceae</taxon>
        <taxon>Cryobacterium</taxon>
    </lineage>
</organism>
<dbReference type="SUPFAM" id="SSF109604">
    <property type="entry name" value="HD-domain/PDEase-like"/>
    <property type="match status" value="1"/>
</dbReference>
<dbReference type="Proteomes" id="UP001165341">
    <property type="component" value="Unassembled WGS sequence"/>
</dbReference>
<dbReference type="Gene3D" id="1.10.3210.10">
    <property type="entry name" value="Hypothetical protein af1432"/>
    <property type="match status" value="1"/>
</dbReference>
<evidence type="ECO:0000313" key="1">
    <source>
        <dbReference type="EMBL" id="MCI4658803.1"/>
    </source>
</evidence>
<sequence>MTTLHPTHLPQRGQQPGADGRSALLLADALRFAKNACAGRHDESGEAAIEHPLRVMATLHGDDEKVVALLHDTCAASGTGLVGLAGLRGFVPNRLLMAVTALGHGFEEADDVCFRFLLADPIALAVKLACIGDLTDPVRLAGLDPFTRRRRETAATTAARGLGTTVAAIRISFTMT</sequence>
<keyword evidence="2" id="KW-1185">Reference proteome</keyword>
<reference evidence="1" key="1">
    <citation type="submission" date="2022-03" db="EMBL/GenBank/DDBJ databases">
        <title>Cryobacterium sp. nov. strain ZS14-85, isolated from Antarctic soil.</title>
        <authorList>
            <person name="Li J."/>
            <person name="Niu G."/>
        </authorList>
    </citation>
    <scope>NUCLEOTIDE SEQUENCE</scope>
    <source>
        <strain evidence="1">ZS14-85</strain>
    </source>
</reference>
<name>A0AA41QXP0_9MICO</name>
<dbReference type="AlphaFoldDB" id="A0AA41QXP0"/>
<evidence type="ECO:0000313" key="2">
    <source>
        <dbReference type="Proteomes" id="UP001165341"/>
    </source>
</evidence>
<gene>
    <name evidence="1" type="ORF">MQH31_13405</name>
</gene>
<dbReference type="RefSeq" id="WP_243012446.1">
    <property type="nucleotide sequence ID" value="NZ_JALGAR010000003.1"/>
</dbReference>
<protein>
    <recommendedName>
        <fullName evidence="3">Phosphohydrolase</fullName>
    </recommendedName>
</protein>
<proteinExistence type="predicted"/>
<dbReference type="EMBL" id="JALGAR010000003">
    <property type="protein sequence ID" value="MCI4658803.1"/>
    <property type="molecule type" value="Genomic_DNA"/>
</dbReference>
<comment type="caution">
    <text evidence="1">The sequence shown here is derived from an EMBL/GenBank/DDBJ whole genome shotgun (WGS) entry which is preliminary data.</text>
</comment>
<accession>A0AA41QXP0</accession>
<evidence type="ECO:0008006" key="3">
    <source>
        <dbReference type="Google" id="ProtNLM"/>
    </source>
</evidence>